<evidence type="ECO:0000313" key="2">
    <source>
        <dbReference type="Proteomes" id="UP000887566"/>
    </source>
</evidence>
<dbReference type="Proteomes" id="UP000887566">
    <property type="component" value="Unplaced"/>
</dbReference>
<evidence type="ECO:0000313" key="3">
    <source>
        <dbReference type="WBParaSite" id="PSAMB.scaffold2850size20903.g19479.t1"/>
    </source>
</evidence>
<evidence type="ECO:0000256" key="1">
    <source>
        <dbReference type="SAM" id="MobiDB-lite"/>
    </source>
</evidence>
<accession>A0A914W0D6</accession>
<reference evidence="3" key="1">
    <citation type="submission" date="2022-11" db="UniProtKB">
        <authorList>
            <consortium name="WormBaseParasite"/>
        </authorList>
    </citation>
    <scope>IDENTIFICATION</scope>
</reference>
<dbReference type="AlphaFoldDB" id="A0A914W0D6"/>
<sequence>MTLPGALSKDDSEVSYYRSQKQKSTSKGGRRKVLSGRRGSQASVSSSMGAEYPTRAHSESRHRSSNFCIYAIMLLMFIFDSEIVIRNPPNRRVKSPTTAKRSTLPQVIIR</sequence>
<keyword evidence="2" id="KW-1185">Reference proteome</keyword>
<proteinExistence type="predicted"/>
<dbReference type="WBParaSite" id="PSAMB.scaffold2850size20903.g19479.t1">
    <property type="protein sequence ID" value="PSAMB.scaffold2850size20903.g19479.t1"/>
    <property type="gene ID" value="PSAMB.scaffold2850size20903.g19479"/>
</dbReference>
<protein>
    <submittedName>
        <fullName evidence="3">Uncharacterized protein</fullName>
    </submittedName>
</protein>
<feature type="region of interest" description="Disordered" evidence="1">
    <location>
        <begin position="88"/>
        <end position="110"/>
    </location>
</feature>
<feature type="compositionally biased region" description="Polar residues" evidence="1">
    <location>
        <begin position="95"/>
        <end position="110"/>
    </location>
</feature>
<feature type="compositionally biased region" description="Polar residues" evidence="1">
    <location>
        <begin position="38"/>
        <end position="48"/>
    </location>
</feature>
<organism evidence="2 3">
    <name type="scientific">Plectus sambesii</name>
    <dbReference type="NCBI Taxonomy" id="2011161"/>
    <lineage>
        <taxon>Eukaryota</taxon>
        <taxon>Metazoa</taxon>
        <taxon>Ecdysozoa</taxon>
        <taxon>Nematoda</taxon>
        <taxon>Chromadorea</taxon>
        <taxon>Plectida</taxon>
        <taxon>Plectina</taxon>
        <taxon>Plectoidea</taxon>
        <taxon>Plectidae</taxon>
        <taxon>Plectus</taxon>
    </lineage>
</organism>
<name>A0A914W0D6_9BILA</name>
<feature type="region of interest" description="Disordered" evidence="1">
    <location>
        <begin position="1"/>
        <end position="62"/>
    </location>
</feature>
<feature type="compositionally biased region" description="Polar residues" evidence="1">
    <location>
        <begin position="17"/>
        <end position="27"/>
    </location>
</feature>